<dbReference type="Gene3D" id="1.10.3720.10">
    <property type="entry name" value="MetI-like"/>
    <property type="match status" value="2"/>
</dbReference>
<evidence type="ECO:0000256" key="6">
    <source>
        <dbReference type="ARBA" id="ARBA00022989"/>
    </source>
</evidence>
<name>A0A0F0KUD5_9MICO</name>
<organism evidence="11 12">
    <name type="scientific">Microbacterium foliorum</name>
    <dbReference type="NCBI Taxonomy" id="104336"/>
    <lineage>
        <taxon>Bacteria</taxon>
        <taxon>Bacillati</taxon>
        <taxon>Actinomycetota</taxon>
        <taxon>Actinomycetes</taxon>
        <taxon>Micrococcales</taxon>
        <taxon>Microbacteriaceae</taxon>
        <taxon>Microbacterium</taxon>
    </lineage>
</organism>
<feature type="compositionally biased region" description="Polar residues" evidence="9">
    <location>
        <begin position="1"/>
        <end position="14"/>
    </location>
</feature>
<evidence type="ECO:0000256" key="7">
    <source>
        <dbReference type="ARBA" id="ARBA00023136"/>
    </source>
</evidence>
<feature type="transmembrane region" description="Helical" evidence="8">
    <location>
        <begin position="590"/>
        <end position="613"/>
    </location>
</feature>
<dbReference type="PANTHER" id="PTHR43357:SF4">
    <property type="entry name" value="INNER MEMBRANE ABC TRANSPORTER PERMEASE PROTEIN YDCV"/>
    <property type="match status" value="1"/>
</dbReference>
<evidence type="ECO:0000256" key="8">
    <source>
        <dbReference type="RuleBase" id="RU363032"/>
    </source>
</evidence>
<feature type="transmembrane region" description="Helical" evidence="8">
    <location>
        <begin position="478"/>
        <end position="498"/>
    </location>
</feature>
<keyword evidence="6 8" id="KW-1133">Transmembrane helix</keyword>
<evidence type="ECO:0000256" key="4">
    <source>
        <dbReference type="ARBA" id="ARBA00022519"/>
    </source>
</evidence>
<dbReference type="CDD" id="cd06261">
    <property type="entry name" value="TM_PBP2"/>
    <property type="match status" value="2"/>
</dbReference>
<evidence type="ECO:0000256" key="9">
    <source>
        <dbReference type="SAM" id="MobiDB-lite"/>
    </source>
</evidence>
<feature type="transmembrane region" description="Helical" evidence="8">
    <location>
        <begin position="413"/>
        <end position="439"/>
    </location>
</feature>
<dbReference type="RefSeq" id="WP_244268128.1">
    <property type="nucleotide sequence ID" value="NZ_CP031425.1"/>
</dbReference>
<dbReference type="EMBL" id="JYIU01000031">
    <property type="protein sequence ID" value="KJL24527.1"/>
    <property type="molecule type" value="Genomic_DNA"/>
</dbReference>
<keyword evidence="3" id="KW-1003">Cell membrane</keyword>
<evidence type="ECO:0000256" key="1">
    <source>
        <dbReference type="ARBA" id="ARBA00004429"/>
    </source>
</evidence>
<keyword evidence="4" id="KW-0997">Cell inner membrane</keyword>
<feature type="transmembrane region" description="Helical" evidence="8">
    <location>
        <begin position="451"/>
        <end position="472"/>
    </location>
</feature>
<feature type="transmembrane region" description="Helical" evidence="8">
    <location>
        <begin position="198"/>
        <end position="221"/>
    </location>
</feature>
<keyword evidence="12" id="KW-1185">Reference proteome</keyword>
<dbReference type="Proteomes" id="UP000033572">
    <property type="component" value="Unassembled WGS sequence"/>
</dbReference>
<feature type="transmembrane region" description="Helical" evidence="8">
    <location>
        <begin position="122"/>
        <end position="143"/>
    </location>
</feature>
<comment type="similarity">
    <text evidence="8">Belongs to the binding-protein-dependent transport system permease family.</text>
</comment>
<dbReference type="PROSITE" id="PS50928">
    <property type="entry name" value="ABC_TM1"/>
    <property type="match status" value="2"/>
</dbReference>
<dbReference type="SUPFAM" id="SSF161098">
    <property type="entry name" value="MetI-like"/>
    <property type="match status" value="2"/>
</dbReference>
<reference evidence="11 12" key="1">
    <citation type="submission" date="2015-02" db="EMBL/GenBank/DDBJ databases">
        <title>Draft genome sequences of ten Microbacterium spp. with emphasis on heavy metal contaminated environments.</title>
        <authorList>
            <person name="Corretto E."/>
        </authorList>
    </citation>
    <scope>NUCLEOTIDE SEQUENCE [LARGE SCALE GENOMIC DNA]</scope>
    <source>
        <strain evidence="11 12">DSM 12966</strain>
    </source>
</reference>
<keyword evidence="5 8" id="KW-0812">Transmembrane</keyword>
<proteinExistence type="inferred from homology"/>
<feature type="transmembrane region" description="Helical" evidence="8">
    <location>
        <begin position="155"/>
        <end position="178"/>
    </location>
</feature>
<feature type="transmembrane region" description="Helical" evidence="8">
    <location>
        <begin position="258"/>
        <end position="280"/>
    </location>
</feature>
<dbReference type="InterPro" id="IPR035906">
    <property type="entry name" value="MetI-like_sf"/>
</dbReference>
<feature type="domain" description="ABC transmembrane type-1" evidence="10">
    <location>
        <begin position="413"/>
        <end position="612"/>
    </location>
</feature>
<gene>
    <name evidence="11" type="primary">phnV</name>
    <name evidence="11" type="ORF">RN50_00639</name>
</gene>
<feature type="region of interest" description="Disordered" evidence="9">
    <location>
        <begin position="1"/>
        <end position="28"/>
    </location>
</feature>
<evidence type="ECO:0000256" key="2">
    <source>
        <dbReference type="ARBA" id="ARBA00022448"/>
    </source>
</evidence>
<sequence>MSDAQKPQNPTSSHNHTDPAVPPSAAVTGDAGSLTTHAVVEGQTAGPRPRKRGRPGSVTAMLRSPLAWITGIIVIWFAAAFLVLPNAALLGVTFFPDGQFSIRAVEKLFGSERALKTLGNSFLLAITLSITVNVVGVFIVLVTKYFQVRGAKILWLGYATTLIYGGIVLAAGYNFIYGRFGFFTNMMVNVWPDMDRDWFSGYFAVVFVMTFATTTNHMLFLSSSLGKVDYASIEAAKLMGASTWTILRRIVLPVMKPMLFAVTVLTFLIGLGALTAPLVLGGPDFQTVAPLIIDLSRSPITRDIAALLAIVLGIATIILLAIMNRFEKSGVYFSVAKVATPIQKQKIRNPFANSVVHVIAYLLWVIYLIPVVLIVIFSFVDARSILAGSITLDSFTLDNYITVFSSAEAIRPFIVSVVYSALASLIVVGGLLFVARMLQKHRNLLTTAIEYVLHIPWILPIVLIALALVTAFDEPRAIVGGIVLTGTPILLLVAYICVKIPFTLRLLKAGFASVPDSLEDASRILGAKSLTTFRRVLIPLVLPTAAAITALNFNSLLDDYDAAIFLYHPLFKPLGVAIQESTRGENNLDAMPITFVYTVLLMIIMGVTMYLVYGRGSRAGAPRKVRATKKARA</sequence>
<keyword evidence="7 8" id="KW-0472">Membrane</keyword>
<evidence type="ECO:0000313" key="11">
    <source>
        <dbReference type="EMBL" id="KJL24527.1"/>
    </source>
</evidence>
<evidence type="ECO:0000256" key="5">
    <source>
        <dbReference type="ARBA" id="ARBA00022692"/>
    </source>
</evidence>
<comment type="subcellular location">
    <subcellularLocation>
        <location evidence="1">Cell inner membrane</location>
        <topology evidence="1">Multi-pass membrane protein</topology>
    </subcellularLocation>
    <subcellularLocation>
        <location evidence="8">Cell membrane</location>
        <topology evidence="8">Multi-pass membrane protein</topology>
    </subcellularLocation>
</comment>
<feature type="transmembrane region" description="Helical" evidence="8">
    <location>
        <begin position="304"/>
        <end position="323"/>
    </location>
</feature>
<feature type="transmembrane region" description="Helical" evidence="8">
    <location>
        <begin position="355"/>
        <end position="380"/>
    </location>
</feature>
<evidence type="ECO:0000313" key="12">
    <source>
        <dbReference type="Proteomes" id="UP000033572"/>
    </source>
</evidence>
<evidence type="ECO:0000256" key="3">
    <source>
        <dbReference type="ARBA" id="ARBA00022475"/>
    </source>
</evidence>
<comment type="caution">
    <text evidence="11">The sequence shown here is derived from an EMBL/GenBank/DDBJ whole genome shotgun (WGS) entry which is preliminary data.</text>
</comment>
<dbReference type="GO" id="GO:0055085">
    <property type="term" value="P:transmembrane transport"/>
    <property type="evidence" value="ECO:0007669"/>
    <property type="project" value="InterPro"/>
</dbReference>
<feature type="domain" description="ABC transmembrane type-1" evidence="10">
    <location>
        <begin position="118"/>
        <end position="323"/>
    </location>
</feature>
<dbReference type="AlphaFoldDB" id="A0A0F0KUD5"/>
<feature type="transmembrane region" description="Helical" evidence="8">
    <location>
        <begin position="536"/>
        <end position="557"/>
    </location>
</feature>
<protein>
    <submittedName>
        <fullName evidence="11">Putative 2-aminoethylphosphonate transport system permease protein PhnV</fullName>
    </submittedName>
</protein>
<keyword evidence="2 8" id="KW-0813">Transport</keyword>
<dbReference type="Pfam" id="PF00528">
    <property type="entry name" value="BPD_transp_1"/>
    <property type="match status" value="2"/>
</dbReference>
<dbReference type="GO" id="GO:0005886">
    <property type="term" value="C:plasma membrane"/>
    <property type="evidence" value="ECO:0007669"/>
    <property type="project" value="UniProtKB-SubCell"/>
</dbReference>
<feature type="transmembrane region" description="Helical" evidence="8">
    <location>
        <begin position="60"/>
        <end position="84"/>
    </location>
</feature>
<accession>A0A0F0KUD5</accession>
<dbReference type="InterPro" id="IPR000515">
    <property type="entry name" value="MetI-like"/>
</dbReference>
<dbReference type="PANTHER" id="PTHR43357">
    <property type="entry name" value="INNER MEMBRANE ABC TRANSPORTER PERMEASE PROTEIN YDCV"/>
    <property type="match status" value="1"/>
</dbReference>
<evidence type="ECO:0000259" key="10">
    <source>
        <dbReference type="PROSITE" id="PS50928"/>
    </source>
</evidence>
<dbReference type="PATRIC" id="fig|104336.4.peg.659"/>